<organism evidence="1 2">
    <name type="scientific">Acetobacter orientalis</name>
    <dbReference type="NCBI Taxonomy" id="146474"/>
    <lineage>
        <taxon>Bacteria</taxon>
        <taxon>Pseudomonadati</taxon>
        <taxon>Pseudomonadota</taxon>
        <taxon>Alphaproteobacteria</taxon>
        <taxon>Acetobacterales</taxon>
        <taxon>Acetobacteraceae</taxon>
        <taxon>Acetobacter</taxon>
    </lineage>
</organism>
<accession>A0A251ZY70</accession>
<dbReference type="Proteomes" id="UP000194639">
    <property type="component" value="Unassembled WGS sequence"/>
</dbReference>
<name>A0A251ZY70_9PROT</name>
<dbReference type="EMBL" id="JOMO01000066">
    <property type="protein sequence ID" value="OUI79603.1"/>
    <property type="molecule type" value="Genomic_DNA"/>
</dbReference>
<evidence type="ECO:0000313" key="2">
    <source>
        <dbReference type="Proteomes" id="UP000194639"/>
    </source>
</evidence>
<protein>
    <submittedName>
        <fullName evidence="1">Uncharacterized protein</fullName>
    </submittedName>
</protein>
<evidence type="ECO:0000313" key="1">
    <source>
        <dbReference type="EMBL" id="OUI79603.1"/>
    </source>
</evidence>
<comment type="caution">
    <text evidence="1">The sequence shown here is derived from an EMBL/GenBank/DDBJ whole genome shotgun (WGS) entry which is preliminary data.</text>
</comment>
<reference evidence="1 2" key="1">
    <citation type="submission" date="2014-06" db="EMBL/GenBank/DDBJ databases">
        <authorList>
            <person name="Ju J."/>
            <person name="Zhang J."/>
        </authorList>
    </citation>
    <scope>NUCLEOTIDE SEQUENCE [LARGE SCALE GENOMIC DNA]</scope>
    <source>
        <strain evidence="1">DmW_045</strain>
    </source>
</reference>
<proteinExistence type="predicted"/>
<sequence length="94" mass="11073">MNWFYKCSRRGEFVAVFDHICIDLDCYKYESNPTIQYHDLGENYEILLKFCDDNNIPRPSNILSSAEGFICIIRLNVLFQHDAKDAFRPLTENC</sequence>
<dbReference type="AlphaFoldDB" id="A0A251ZY70"/>
<gene>
    <name evidence="1" type="ORF">HK12_13130</name>
</gene>